<feature type="region of interest" description="Disordered" evidence="1">
    <location>
        <begin position="19"/>
        <end position="51"/>
    </location>
</feature>
<dbReference type="EMBL" id="JBEPMP010000001">
    <property type="protein sequence ID" value="MET3728337.1"/>
    <property type="molecule type" value="Genomic_DNA"/>
</dbReference>
<evidence type="ECO:0000256" key="1">
    <source>
        <dbReference type="SAM" id="MobiDB-lite"/>
    </source>
</evidence>
<gene>
    <name evidence="2" type="ORF">ABID52_001918</name>
</gene>
<feature type="compositionally biased region" description="Basic and acidic residues" evidence="1">
    <location>
        <begin position="40"/>
        <end position="51"/>
    </location>
</feature>
<proteinExistence type="predicted"/>
<evidence type="ECO:0008006" key="4">
    <source>
        <dbReference type="Google" id="ProtNLM"/>
    </source>
</evidence>
<feature type="compositionally biased region" description="Polar residues" evidence="1">
    <location>
        <begin position="19"/>
        <end position="29"/>
    </location>
</feature>
<reference evidence="2 3" key="1">
    <citation type="submission" date="2024-06" db="EMBL/GenBank/DDBJ databases">
        <title>Genomic Encyclopedia of Type Strains, Phase IV (KMG-IV): sequencing the most valuable type-strain genomes for metagenomic binning, comparative biology and taxonomic classification.</title>
        <authorList>
            <person name="Goeker M."/>
        </authorList>
    </citation>
    <scope>NUCLEOTIDE SEQUENCE [LARGE SCALE GENOMIC DNA]</scope>
    <source>
        <strain evidence="2 3">DSM 100124</strain>
    </source>
</reference>
<organism evidence="2 3">
    <name type="scientific">Fictibacillus halophilus</name>
    <dbReference type="NCBI Taxonomy" id="1610490"/>
    <lineage>
        <taxon>Bacteria</taxon>
        <taxon>Bacillati</taxon>
        <taxon>Bacillota</taxon>
        <taxon>Bacilli</taxon>
        <taxon>Bacillales</taxon>
        <taxon>Fictibacillaceae</taxon>
        <taxon>Fictibacillus</taxon>
    </lineage>
</organism>
<comment type="caution">
    <text evidence="2">The sequence shown here is derived from an EMBL/GenBank/DDBJ whole genome shotgun (WGS) entry which is preliminary data.</text>
</comment>
<sequence length="51" mass="6031">MAKQKNPLFSDEYLTNLAQEINEQYGDTEQVQEREDADEHEDKITEEVEDD</sequence>
<keyword evidence="3" id="KW-1185">Reference proteome</keyword>
<dbReference type="Proteomes" id="UP001549097">
    <property type="component" value="Unassembled WGS sequence"/>
</dbReference>
<evidence type="ECO:0000313" key="3">
    <source>
        <dbReference type="Proteomes" id="UP001549097"/>
    </source>
</evidence>
<accession>A0ABV2LIC4</accession>
<protein>
    <recommendedName>
        <fullName evidence="4">Bacitracin ABC transporter ATP-binding protein</fullName>
    </recommendedName>
</protein>
<name>A0ABV2LIC4_9BACL</name>
<evidence type="ECO:0000313" key="2">
    <source>
        <dbReference type="EMBL" id="MET3728337.1"/>
    </source>
</evidence>
<dbReference type="RefSeq" id="WP_198767357.1">
    <property type="nucleotide sequence ID" value="NZ_JAEACF010000001.1"/>
</dbReference>